<dbReference type="InterPro" id="IPR026891">
    <property type="entry name" value="Fn3-like"/>
</dbReference>
<dbReference type="PANTHER" id="PTHR42715:SF10">
    <property type="entry name" value="BETA-GLUCOSIDASE"/>
    <property type="match status" value="1"/>
</dbReference>
<evidence type="ECO:0000313" key="5">
    <source>
        <dbReference type="Proteomes" id="UP000036958"/>
    </source>
</evidence>
<evidence type="ECO:0000313" key="4">
    <source>
        <dbReference type="EMBL" id="KOH43205.1"/>
    </source>
</evidence>
<feature type="domain" description="Fibronectin type III-like" evidence="3">
    <location>
        <begin position="2"/>
        <end position="68"/>
    </location>
</feature>
<dbReference type="PATRIC" id="fig|1409788.3.peg.4023"/>
<dbReference type="Proteomes" id="UP000036958">
    <property type="component" value="Unassembled WGS sequence"/>
</dbReference>
<name>A0A0L8V3Z4_9BACT</name>
<reference evidence="5" key="1">
    <citation type="submission" date="2015-07" db="EMBL/GenBank/DDBJ databases">
        <title>Genome sequencing of Sunxiuqinia dokdonensis strain SK.</title>
        <authorList>
            <person name="Ahn S."/>
            <person name="Kim B.-C."/>
        </authorList>
    </citation>
    <scope>NUCLEOTIDE SEQUENCE [LARGE SCALE GENOMIC DNA]</scope>
    <source>
        <strain evidence="5">SK</strain>
    </source>
</reference>
<dbReference type="SMART" id="SM01217">
    <property type="entry name" value="Fn3_like"/>
    <property type="match status" value="1"/>
</dbReference>
<comment type="caution">
    <text evidence="4">The sequence shown here is derived from an EMBL/GenBank/DDBJ whole genome shotgun (WGS) entry which is preliminary data.</text>
</comment>
<keyword evidence="5" id="KW-1185">Reference proteome</keyword>
<gene>
    <name evidence="4" type="ORF">NC99_39360</name>
</gene>
<dbReference type="AlphaFoldDB" id="A0A0L8V3Z4"/>
<dbReference type="InterPro" id="IPR050288">
    <property type="entry name" value="Cellulose_deg_GH3"/>
</dbReference>
<accession>A0A0L8V3Z4</accession>
<comment type="similarity">
    <text evidence="1">Belongs to the glycosyl hydrolase 3 family.</text>
</comment>
<evidence type="ECO:0000259" key="3">
    <source>
        <dbReference type="SMART" id="SM01217"/>
    </source>
</evidence>
<dbReference type="GO" id="GO:0016787">
    <property type="term" value="F:hydrolase activity"/>
    <property type="evidence" value="ECO:0007669"/>
    <property type="project" value="UniProtKB-KW"/>
</dbReference>
<evidence type="ECO:0000256" key="1">
    <source>
        <dbReference type="ARBA" id="ARBA00005336"/>
    </source>
</evidence>
<keyword evidence="2" id="KW-0378">Hydrolase</keyword>
<dbReference type="EMBL" id="LGIA01000195">
    <property type="protein sequence ID" value="KOH43205.1"/>
    <property type="molecule type" value="Genomic_DNA"/>
</dbReference>
<dbReference type="InterPro" id="IPR013783">
    <property type="entry name" value="Ig-like_fold"/>
</dbReference>
<dbReference type="Gene3D" id="2.60.40.10">
    <property type="entry name" value="Immunoglobulins"/>
    <property type="match status" value="1"/>
</dbReference>
<proteinExistence type="inferred from homology"/>
<sequence length="81" mass="9005">MVQLYIRDRFGSVTRPVKQLKGYKKVSLKPGESTQVSLTLTAKDLEFFNGKGYVIEPGDFDVWVGTNSVEGLHGELSISKN</sequence>
<protein>
    <submittedName>
        <fullName evidence="4">Beta-glucosidase</fullName>
    </submittedName>
</protein>
<dbReference type="PANTHER" id="PTHR42715">
    <property type="entry name" value="BETA-GLUCOSIDASE"/>
    <property type="match status" value="1"/>
</dbReference>
<organism evidence="4 5">
    <name type="scientific">Sunxiuqinia dokdonensis</name>
    <dbReference type="NCBI Taxonomy" id="1409788"/>
    <lineage>
        <taxon>Bacteria</taxon>
        <taxon>Pseudomonadati</taxon>
        <taxon>Bacteroidota</taxon>
        <taxon>Bacteroidia</taxon>
        <taxon>Marinilabiliales</taxon>
        <taxon>Prolixibacteraceae</taxon>
        <taxon>Sunxiuqinia</taxon>
    </lineage>
</organism>
<dbReference type="Pfam" id="PF14310">
    <property type="entry name" value="Fn3-like"/>
    <property type="match status" value="1"/>
</dbReference>
<dbReference type="STRING" id="1409788.NC99_39360"/>
<evidence type="ECO:0000256" key="2">
    <source>
        <dbReference type="ARBA" id="ARBA00022801"/>
    </source>
</evidence>